<reference evidence="3" key="2">
    <citation type="submission" date="2025-05" db="UniProtKB">
        <authorList>
            <consortium name="EnsemblMetazoa"/>
        </authorList>
    </citation>
    <scope>IDENTIFICATION</scope>
    <source>
        <strain evidence="3">Foshan</strain>
    </source>
</reference>
<keyword evidence="4" id="KW-1185">Reference proteome</keyword>
<feature type="region of interest" description="Disordered" evidence="1">
    <location>
        <begin position="123"/>
        <end position="144"/>
    </location>
</feature>
<dbReference type="Proteomes" id="UP000069940">
    <property type="component" value="Unassembled WGS sequence"/>
</dbReference>
<dbReference type="PANTHER" id="PTHR47331:SF6">
    <property type="entry name" value="DOUBLECORTIN DOMAIN-CONTAINING PROTEIN"/>
    <property type="match status" value="1"/>
</dbReference>
<reference evidence="4" key="1">
    <citation type="journal article" date="2015" name="Proc. Natl. Acad. Sci. U.S.A.">
        <title>Genome sequence of the Asian Tiger mosquito, Aedes albopictus, reveals insights into its biology, genetics, and evolution.</title>
        <authorList>
            <person name="Chen X.G."/>
            <person name="Jiang X."/>
            <person name="Gu J."/>
            <person name="Xu M."/>
            <person name="Wu Y."/>
            <person name="Deng Y."/>
            <person name="Zhang C."/>
            <person name="Bonizzoni M."/>
            <person name="Dermauw W."/>
            <person name="Vontas J."/>
            <person name="Armbruster P."/>
            <person name="Huang X."/>
            <person name="Yang Y."/>
            <person name="Zhang H."/>
            <person name="He W."/>
            <person name="Peng H."/>
            <person name="Liu Y."/>
            <person name="Wu K."/>
            <person name="Chen J."/>
            <person name="Lirakis M."/>
            <person name="Topalis P."/>
            <person name="Van Leeuwen T."/>
            <person name="Hall A.B."/>
            <person name="Jiang X."/>
            <person name="Thorpe C."/>
            <person name="Mueller R.L."/>
            <person name="Sun C."/>
            <person name="Waterhouse R.M."/>
            <person name="Yan G."/>
            <person name="Tu Z.J."/>
            <person name="Fang X."/>
            <person name="James A.A."/>
        </authorList>
    </citation>
    <scope>NUCLEOTIDE SEQUENCE [LARGE SCALE GENOMIC DNA]</scope>
    <source>
        <strain evidence="4">Foshan</strain>
    </source>
</reference>
<evidence type="ECO:0000313" key="3">
    <source>
        <dbReference type="EnsemblMetazoa" id="AALFPA23_014915.P21618"/>
    </source>
</evidence>
<dbReference type="EnsemblMetazoa" id="AALFPA23_014915.R21618">
    <property type="protein sequence ID" value="AALFPA23_014915.P21618"/>
    <property type="gene ID" value="AALFPA23_014915"/>
</dbReference>
<dbReference type="Pfam" id="PF18701">
    <property type="entry name" value="DUF5641"/>
    <property type="match status" value="1"/>
</dbReference>
<feature type="domain" description="DUF5641" evidence="2">
    <location>
        <begin position="21"/>
        <end position="113"/>
    </location>
</feature>
<dbReference type="GeneID" id="115258904"/>
<dbReference type="InterPro" id="IPR040676">
    <property type="entry name" value="DUF5641"/>
</dbReference>
<feature type="compositionally biased region" description="Polar residues" evidence="1">
    <location>
        <begin position="133"/>
        <end position="144"/>
    </location>
</feature>
<organism evidence="3 4">
    <name type="scientific">Aedes albopictus</name>
    <name type="common">Asian tiger mosquito</name>
    <name type="synonym">Stegomyia albopicta</name>
    <dbReference type="NCBI Taxonomy" id="7160"/>
    <lineage>
        <taxon>Eukaryota</taxon>
        <taxon>Metazoa</taxon>
        <taxon>Ecdysozoa</taxon>
        <taxon>Arthropoda</taxon>
        <taxon>Hexapoda</taxon>
        <taxon>Insecta</taxon>
        <taxon>Pterygota</taxon>
        <taxon>Neoptera</taxon>
        <taxon>Endopterygota</taxon>
        <taxon>Diptera</taxon>
        <taxon>Nematocera</taxon>
        <taxon>Culicoidea</taxon>
        <taxon>Culicidae</taxon>
        <taxon>Culicinae</taxon>
        <taxon>Aedini</taxon>
        <taxon>Aedes</taxon>
        <taxon>Stegomyia</taxon>
    </lineage>
</organism>
<proteinExistence type="predicted"/>
<evidence type="ECO:0000259" key="2">
    <source>
        <dbReference type="Pfam" id="PF18701"/>
    </source>
</evidence>
<accession>A0ABM1Z449</accession>
<evidence type="ECO:0000313" key="4">
    <source>
        <dbReference type="Proteomes" id="UP000069940"/>
    </source>
</evidence>
<dbReference type="PANTHER" id="PTHR47331">
    <property type="entry name" value="PHD-TYPE DOMAIN-CONTAINING PROTEIN"/>
    <property type="match status" value="1"/>
</dbReference>
<sequence length="144" mass="16459">MNETLTDDTQFDFLCVRKWCRFSEMKRSVQDLWRRWSRDYLHQLQQRLKWKKATADVRTGQLVLIKQDSLPSLQWPLGRIIETFTGSDGHVRVVVVRSATGTYKRAVTEISLLPIDSDDEVSNLDDAAGYNQGPENSGQDAGIA</sequence>
<dbReference type="RefSeq" id="XP_029715227.1">
    <property type="nucleotide sequence ID" value="XM_029859367.2"/>
</dbReference>
<protein>
    <recommendedName>
        <fullName evidence="2">DUF5641 domain-containing protein</fullName>
    </recommendedName>
</protein>
<name>A0ABM1Z449_AEDAL</name>
<evidence type="ECO:0000256" key="1">
    <source>
        <dbReference type="SAM" id="MobiDB-lite"/>
    </source>
</evidence>